<dbReference type="Proteomes" id="UP001433088">
    <property type="component" value="Unassembled WGS sequence"/>
</dbReference>
<sequence length="451" mass="50377">MIIKPQPGPQETFLSCPADIAIYGGAAGGGKTYALLMECLRHVDNPNFGAVIFRKQATQITTEGGLYDTALSIYYPLGAVFKKVPALMCTFPSGAKISFRHLQYEKDVLGWQGSQIPLIAFDELTHFSESQFFYMLSRNRTTCGVRPYIRATCNPDADSWVADFISWWIDPDTGYPIQERSGKIRYFVRISGEIIWNDDRKALEDKYGKDAVKNVSFIASSIKDNKVLLKANPEYLASLNALPEVEKERLLYGNWKIRPSGGMYFKREQTKIVKTIPDKIVAIARAWDLAATEITPNSKDPDRTVGALCARLRSGQYIFLDVVRKAFISSDVRKLVKNTAKLDRSMYGCNKILIPQDPGQAGKDQALSYIRELAGYGIECHTVSGDKETRAEPLASQWQNGNVLLLEGGWNDKFLDELEGFPLAQHDDQVDAADDAFNAVAKANDWKALIS</sequence>
<gene>
    <name evidence="3" type="primary">terL</name>
    <name evidence="3" type="ORF">WMO23_05875</name>
</gene>
<organism evidence="3 4">
    <name type="scientific">Megasphaera intestinihominis</name>
    <dbReference type="NCBI Taxonomy" id="3133159"/>
    <lineage>
        <taxon>Bacteria</taxon>
        <taxon>Bacillati</taxon>
        <taxon>Bacillota</taxon>
        <taxon>Negativicutes</taxon>
        <taxon>Veillonellales</taxon>
        <taxon>Veillonellaceae</taxon>
        <taxon>Megasphaera</taxon>
    </lineage>
</organism>
<evidence type="ECO:0000259" key="2">
    <source>
        <dbReference type="Pfam" id="PF17289"/>
    </source>
</evidence>
<comment type="caution">
    <text evidence="3">The sequence shown here is derived from an EMBL/GenBank/DDBJ whole genome shotgun (WGS) entry which is preliminary data.</text>
</comment>
<protein>
    <submittedName>
        <fullName evidence="3">Phage terminase large subunit</fullName>
    </submittedName>
</protein>
<dbReference type="InterPro" id="IPR027417">
    <property type="entry name" value="P-loop_NTPase"/>
</dbReference>
<dbReference type="RefSeq" id="WP_349173487.1">
    <property type="nucleotide sequence ID" value="NZ_JBBMEU010000027.1"/>
</dbReference>
<keyword evidence="4" id="KW-1185">Reference proteome</keyword>
<dbReference type="InterPro" id="IPR035421">
    <property type="entry name" value="Terminase_6C"/>
</dbReference>
<evidence type="ECO:0000313" key="4">
    <source>
        <dbReference type="Proteomes" id="UP001433088"/>
    </source>
</evidence>
<dbReference type="Gene3D" id="3.40.50.300">
    <property type="entry name" value="P-loop containing nucleotide triphosphate hydrolases"/>
    <property type="match status" value="1"/>
</dbReference>
<reference evidence="3 4" key="1">
    <citation type="submission" date="2024-03" db="EMBL/GenBank/DDBJ databases">
        <title>Human intestinal bacterial collection.</title>
        <authorList>
            <person name="Pauvert C."/>
            <person name="Hitch T.C.A."/>
            <person name="Clavel T."/>
        </authorList>
    </citation>
    <scope>NUCLEOTIDE SEQUENCE [LARGE SCALE GENOMIC DNA]</scope>
    <source>
        <strain evidence="3 4">CLA-AA-H81</strain>
    </source>
</reference>
<proteinExistence type="predicted"/>
<dbReference type="Pfam" id="PF03237">
    <property type="entry name" value="Terminase_6N"/>
    <property type="match status" value="1"/>
</dbReference>
<dbReference type="NCBIfam" id="TIGR01630">
    <property type="entry name" value="psiM2_ORF9"/>
    <property type="match status" value="1"/>
</dbReference>
<evidence type="ECO:0000313" key="3">
    <source>
        <dbReference type="EMBL" id="MEQ2422259.1"/>
    </source>
</evidence>
<dbReference type="EMBL" id="JBBMEU010000027">
    <property type="protein sequence ID" value="MEQ2422259.1"/>
    <property type="molecule type" value="Genomic_DNA"/>
</dbReference>
<evidence type="ECO:0000256" key="1">
    <source>
        <dbReference type="ARBA" id="ARBA00022612"/>
    </source>
</evidence>
<feature type="domain" description="Terminase large subunit gp17-like C-terminal" evidence="2">
    <location>
        <begin position="286"/>
        <end position="438"/>
    </location>
</feature>
<dbReference type="InterPro" id="IPR006517">
    <property type="entry name" value="Phage_terminase_lsu-like_C"/>
</dbReference>
<name>A0ABV1CVU3_9FIRM</name>
<keyword evidence="1" id="KW-1188">Viral release from host cell</keyword>
<accession>A0ABV1CVU3</accession>
<dbReference type="Pfam" id="PF17289">
    <property type="entry name" value="Terminase_6C"/>
    <property type="match status" value="1"/>
</dbReference>